<evidence type="ECO:0000313" key="1">
    <source>
        <dbReference type="EMBL" id="PBK79039.1"/>
    </source>
</evidence>
<evidence type="ECO:0000313" key="2">
    <source>
        <dbReference type="Proteomes" id="UP000217790"/>
    </source>
</evidence>
<proteinExistence type="predicted"/>
<dbReference type="OrthoDB" id="3541472at2759"/>
<organism evidence="1 2">
    <name type="scientific">Armillaria gallica</name>
    <name type="common">Bulbous honey fungus</name>
    <name type="synonym">Armillaria bulbosa</name>
    <dbReference type="NCBI Taxonomy" id="47427"/>
    <lineage>
        <taxon>Eukaryota</taxon>
        <taxon>Fungi</taxon>
        <taxon>Dikarya</taxon>
        <taxon>Basidiomycota</taxon>
        <taxon>Agaricomycotina</taxon>
        <taxon>Agaricomycetes</taxon>
        <taxon>Agaricomycetidae</taxon>
        <taxon>Agaricales</taxon>
        <taxon>Marasmiineae</taxon>
        <taxon>Physalacriaceae</taxon>
        <taxon>Armillaria</taxon>
    </lineage>
</organism>
<gene>
    <name evidence="1" type="ORF">ARMGADRAFT_1093520</name>
</gene>
<protein>
    <recommendedName>
        <fullName evidence="3">F-box domain-containing protein</fullName>
    </recommendedName>
</protein>
<name>A0A2H3C7K3_ARMGA</name>
<sequence>MLLSVPTEILNEITFEADDQTRRRLRRTCKLLSSVATPLVFQSVYINLCWRRSSSLFLNSLTSGPKLAQYIIRLSLYLPERFRCNLSRFSTKSRTKKKEERLDSFDALFLGAIPLMVALRSFSWKSSVDSGPKYTKLIFERIGCLPLLSTLKISTAFGSWDISWSHFSRIRDISYFGRGGTELITFLGHNPGIESIDASVWRPRGLVLEGGQSIPLLFSTLPPGTHSTVKKLRIIGNAYDQLYAHEVPTLIPHLRHLESLDIHILPPNEFWDGLREDQIYLASLSYSEPYPTGRHLTTSTSHPFYRVL</sequence>
<reference evidence="2" key="1">
    <citation type="journal article" date="2017" name="Nat. Ecol. Evol.">
        <title>Genome expansion and lineage-specific genetic innovations in the forest pathogenic fungi Armillaria.</title>
        <authorList>
            <person name="Sipos G."/>
            <person name="Prasanna A.N."/>
            <person name="Walter M.C."/>
            <person name="O'Connor E."/>
            <person name="Balint B."/>
            <person name="Krizsan K."/>
            <person name="Kiss B."/>
            <person name="Hess J."/>
            <person name="Varga T."/>
            <person name="Slot J."/>
            <person name="Riley R."/>
            <person name="Boka B."/>
            <person name="Rigling D."/>
            <person name="Barry K."/>
            <person name="Lee J."/>
            <person name="Mihaltcheva S."/>
            <person name="LaButti K."/>
            <person name="Lipzen A."/>
            <person name="Waldron R."/>
            <person name="Moloney N.M."/>
            <person name="Sperisen C."/>
            <person name="Kredics L."/>
            <person name="Vagvoelgyi C."/>
            <person name="Patrignani A."/>
            <person name="Fitzpatrick D."/>
            <person name="Nagy I."/>
            <person name="Doyle S."/>
            <person name="Anderson J.B."/>
            <person name="Grigoriev I.V."/>
            <person name="Gueldener U."/>
            <person name="Muensterkoetter M."/>
            <person name="Nagy L.G."/>
        </authorList>
    </citation>
    <scope>NUCLEOTIDE SEQUENCE [LARGE SCALE GENOMIC DNA]</scope>
    <source>
        <strain evidence="2">Ar21-2</strain>
    </source>
</reference>
<dbReference type="EMBL" id="KZ293850">
    <property type="protein sequence ID" value="PBK79039.1"/>
    <property type="molecule type" value="Genomic_DNA"/>
</dbReference>
<evidence type="ECO:0008006" key="3">
    <source>
        <dbReference type="Google" id="ProtNLM"/>
    </source>
</evidence>
<dbReference type="Proteomes" id="UP000217790">
    <property type="component" value="Unassembled WGS sequence"/>
</dbReference>
<keyword evidence="2" id="KW-1185">Reference proteome</keyword>
<dbReference type="InParanoid" id="A0A2H3C7K3"/>
<dbReference type="AlphaFoldDB" id="A0A2H3C7K3"/>
<accession>A0A2H3C7K3</accession>